<dbReference type="EMBL" id="NKXS01009114">
    <property type="protein sequence ID" value="PIM97791.1"/>
    <property type="molecule type" value="Genomic_DNA"/>
</dbReference>
<dbReference type="EC" id="2.4.1.324" evidence="4"/>
<proteinExistence type="inferred from homology"/>
<gene>
    <name evidence="4" type="ORF">CDL12_29737</name>
</gene>
<comment type="caution">
    <text evidence="4">The sequence shown here is derived from an EMBL/GenBank/DDBJ whole genome shotgun (WGS) entry which is preliminary data.</text>
</comment>
<accession>A0A2G9FXZ1</accession>
<dbReference type="InterPro" id="IPR058980">
    <property type="entry name" value="Glyco_transf_N"/>
</dbReference>
<keyword evidence="4" id="KW-0328">Glycosyltransferase</keyword>
<dbReference type="OrthoDB" id="908929at2759"/>
<reference evidence="5" key="1">
    <citation type="journal article" date="2018" name="Gigascience">
        <title>Genome assembly of the Pink Ipe (Handroanthus impetiginosus, Bignoniaceae), a highly valued, ecologically keystone Neotropical timber forest tree.</title>
        <authorList>
            <person name="Silva-Junior O.B."/>
            <person name="Grattapaglia D."/>
            <person name="Novaes E."/>
            <person name="Collevatti R.G."/>
        </authorList>
    </citation>
    <scope>NUCLEOTIDE SEQUENCE [LARGE SCALE GENOMIC DNA]</scope>
    <source>
        <strain evidence="5">cv. UFG-1</strain>
    </source>
</reference>
<dbReference type="GO" id="GO:0080044">
    <property type="term" value="F:quercetin 7-O-glucosyltransferase activity"/>
    <property type="evidence" value="ECO:0007669"/>
    <property type="project" value="TreeGrafter"/>
</dbReference>
<dbReference type="InterPro" id="IPR002213">
    <property type="entry name" value="UDP_glucos_trans"/>
</dbReference>
<dbReference type="Pfam" id="PF26168">
    <property type="entry name" value="Glyco_transf_N"/>
    <property type="match status" value="1"/>
</dbReference>
<evidence type="ECO:0000259" key="3">
    <source>
        <dbReference type="Pfam" id="PF26168"/>
    </source>
</evidence>
<dbReference type="GO" id="GO:0080043">
    <property type="term" value="F:quercetin 3-O-glucosyltransferase activity"/>
    <property type="evidence" value="ECO:0007669"/>
    <property type="project" value="TreeGrafter"/>
</dbReference>
<dbReference type="CDD" id="cd03784">
    <property type="entry name" value="GT1_Gtf-like"/>
    <property type="match status" value="1"/>
</dbReference>
<evidence type="ECO:0000313" key="4">
    <source>
        <dbReference type="EMBL" id="PIM97791.1"/>
    </source>
</evidence>
<dbReference type="FunFam" id="3.40.50.2000:FF:000040">
    <property type="entry name" value="UDP-glycosyltransferase 76C1"/>
    <property type="match status" value="1"/>
</dbReference>
<dbReference type="AlphaFoldDB" id="A0A2G9FXZ1"/>
<organism evidence="4 5">
    <name type="scientific">Handroanthus impetiginosus</name>
    <dbReference type="NCBI Taxonomy" id="429701"/>
    <lineage>
        <taxon>Eukaryota</taxon>
        <taxon>Viridiplantae</taxon>
        <taxon>Streptophyta</taxon>
        <taxon>Embryophyta</taxon>
        <taxon>Tracheophyta</taxon>
        <taxon>Spermatophyta</taxon>
        <taxon>Magnoliopsida</taxon>
        <taxon>eudicotyledons</taxon>
        <taxon>Gunneridae</taxon>
        <taxon>Pentapetalae</taxon>
        <taxon>asterids</taxon>
        <taxon>lamiids</taxon>
        <taxon>Lamiales</taxon>
        <taxon>Bignoniaceae</taxon>
        <taxon>Crescentiina</taxon>
        <taxon>Tabebuia alliance</taxon>
        <taxon>Handroanthus</taxon>
    </lineage>
</organism>
<dbReference type="FunFam" id="3.40.50.2000:FF:000055">
    <property type="entry name" value="Glycosyltransferase"/>
    <property type="match status" value="1"/>
</dbReference>
<dbReference type="PANTHER" id="PTHR11926">
    <property type="entry name" value="GLUCOSYL/GLUCURONOSYL TRANSFERASES"/>
    <property type="match status" value="1"/>
</dbReference>
<feature type="domain" description="Glycosyltransferase N-terminal" evidence="3">
    <location>
        <begin position="14"/>
        <end position="146"/>
    </location>
</feature>
<keyword evidence="5" id="KW-1185">Reference proteome</keyword>
<keyword evidence="2 4" id="KW-0808">Transferase</keyword>
<protein>
    <submittedName>
        <fullName evidence="4">UDP-glucuronosyl and UDP-glucosyl transferase</fullName>
        <ecNumber evidence="4">2.4.1.324</ecNumber>
    </submittedName>
</protein>
<sequence length="486" mass="54334">MAFSSETPKKPHAVFVPFPTQGHINPLLKLAKLLHHRGFHITFVNTEFNHNRLLKSKSSSFLENLPDFRFETIPDGLPPEDANSRQDLVVLNDSTRKNCLVPFRELLKKLNDCQGSLVPPVSCVITDGVMSFTLQASQELNIPNVLFWTFGACGFLGLKLLADLTNKGIAPFKDSNYLTDGTLDTPVDWLPGLKNFQLRHIPTFIRTTDPNDLMLDIVKGEVEATSKASAIILHTFHDLEREVLNIISPFFPPIYSIGPLELLVNQISDKKLESINCSLWKQEPESIKWLDSKEQNSVLYVNFGSIAVMTENDILELAMGLKQSEKNFLWVIRPNMVKGKAAILPLDFVDEIKDRGLIVGWCPQEKVLNHPSVGGFFTHCGWNSTIEGISAGVPFVCLPCLSEQPTNSKFICDEWGIGMEIGGLKRSEIGRVVRELMEGEEGKKMKKRAMEWKEKAMEAASGPCGSSFVNVDKLVKEVLLVEKDGK</sequence>
<dbReference type="Gene3D" id="3.40.50.2000">
    <property type="entry name" value="Glycogen Phosphorylase B"/>
    <property type="match status" value="2"/>
</dbReference>
<evidence type="ECO:0000313" key="5">
    <source>
        <dbReference type="Proteomes" id="UP000231279"/>
    </source>
</evidence>
<evidence type="ECO:0000256" key="2">
    <source>
        <dbReference type="ARBA" id="ARBA00022679"/>
    </source>
</evidence>
<evidence type="ECO:0000256" key="1">
    <source>
        <dbReference type="ARBA" id="ARBA00009995"/>
    </source>
</evidence>
<dbReference type="PANTHER" id="PTHR11926:SF1462">
    <property type="entry name" value="GLYCOSYLTRANSFERASE"/>
    <property type="match status" value="1"/>
</dbReference>
<dbReference type="Proteomes" id="UP000231279">
    <property type="component" value="Unassembled WGS sequence"/>
</dbReference>
<comment type="similarity">
    <text evidence="1">Belongs to the UDP-glycosyltransferase family.</text>
</comment>
<dbReference type="Pfam" id="PF00201">
    <property type="entry name" value="UDPGT"/>
    <property type="match status" value="1"/>
</dbReference>
<dbReference type="SUPFAM" id="SSF53756">
    <property type="entry name" value="UDP-Glycosyltransferase/glycogen phosphorylase"/>
    <property type="match status" value="1"/>
</dbReference>
<name>A0A2G9FXZ1_9LAMI</name>